<sequence length="199" mass="22380">METKVHVSEVDGRLFQPSRRNADHDAPGSLENNEEERDDYSEEGESEEGEFSENSDGESSFFGSDQDNERSAGYTVVKETLQNLVGHDDFQEKVADDCGMLLEKSNDMPDCNVNVNSNPKHVENMKVYSPIEDPIQEDKQNSPGRGCTSPISGVKNKSPVNLAQMVTEENKNSEGPHFLKEVSDRLKTLHTNQRKFDKR</sequence>
<dbReference type="EMBL" id="CM042010">
    <property type="protein sequence ID" value="KAI3778130.1"/>
    <property type="molecule type" value="Genomic_DNA"/>
</dbReference>
<evidence type="ECO:0000313" key="1">
    <source>
        <dbReference type="EMBL" id="KAI3778130.1"/>
    </source>
</evidence>
<reference evidence="1 2" key="2">
    <citation type="journal article" date="2022" name="Mol. Ecol. Resour.">
        <title>The genomes of chicory, endive, great burdock and yacon provide insights into Asteraceae paleo-polyploidization history and plant inulin production.</title>
        <authorList>
            <person name="Fan W."/>
            <person name="Wang S."/>
            <person name="Wang H."/>
            <person name="Wang A."/>
            <person name="Jiang F."/>
            <person name="Liu H."/>
            <person name="Zhao H."/>
            <person name="Xu D."/>
            <person name="Zhang Y."/>
        </authorList>
    </citation>
    <scope>NUCLEOTIDE SEQUENCE [LARGE SCALE GENOMIC DNA]</scope>
    <source>
        <strain evidence="2">cv. Punajuju</strain>
        <tissue evidence="1">Leaves</tissue>
    </source>
</reference>
<name>A0ACB9G4Y7_CICIN</name>
<protein>
    <submittedName>
        <fullName evidence="1">Uncharacterized protein</fullName>
    </submittedName>
</protein>
<dbReference type="Proteomes" id="UP001055811">
    <property type="component" value="Linkage Group LG02"/>
</dbReference>
<proteinExistence type="predicted"/>
<keyword evidence="2" id="KW-1185">Reference proteome</keyword>
<reference evidence="2" key="1">
    <citation type="journal article" date="2022" name="Mol. Ecol. Resour.">
        <title>The genomes of chicory, endive, great burdock and yacon provide insights into Asteraceae palaeo-polyploidization history and plant inulin production.</title>
        <authorList>
            <person name="Fan W."/>
            <person name="Wang S."/>
            <person name="Wang H."/>
            <person name="Wang A."/>
            <person name="Jiang F."/>
            <person name="Liu H."/>
            <person name="Zhao H."/>
            <person name="Xu D."/>
            <person name="Zhang Y."/>
        </authorList>
    </citation>
    <scope>NUCLEOTIDE SEQUENCE [LARGE SCALE GENOMIC DNA]</scope>
    <source>
        <strain evidence="2">cv. Punajuju</strain>
    </source>
</reference>
<evidence type="ECO:0000313" key="2">
    <source>
        <dbReference type="Proteomes" id="UP001055811"/>
    </source>
</evidence>
<organism evidence="1 2">
    <name type="scientific">Cichorium intybus</name>
    <name type="common">Chicory</name>
    <dbReference type="NCBI Taxonomy" id="13427"/>
    <lineage>
        <taxon>Eukaryota</taxon>
        <taxon>Viridiplantae</taxon>
        <taxon>Streptophyta</taxon>
        <taxon>Embryophyta</taxon>
        <taxon>Tracheophyta</taxon>
        <taxon>Spermatophyta</taxon>
        <taxon>Magnoliopsida</taxon>
        <taxon>eudicotyledons</taxon>
        <taxon>Gunneridae</taxon>
        <taxon>Pentapetalae</taxon>
        <taxon>asterids</taxon>
        <taxon>campanulids</taxon>
        <taxon>Asterales</taxon>
        <taxon>Asteraceae</taxon>
        <taxon>Cichorioideae</taxon>
        <taxon>Cichorieae</taxon>
        <taxon>Cichoriinae</taxon>
        <taxon>Cichorium</taxon>
    </lineage>
</organism>
<accession>A0ACB9G4Y7</accession>
<comment type="caution">
    <text evidence="1">The sequence shown here is derived from an EMBL/GenBank/DDBJ whole genome shotgun (WGS) entry which is preliminary data.</text>
</comment>
<gene>
    <name evidence="1" type="ORF">L2E82_07175</name>
</gene>